<keyword evidence="2" id="KW-0784">Thiamine biosynthesis</keyword>
<dbReference type="PANTHER" id="PTHR20857:SF15">
    <property type="entry name" value="THIAMINE-PHOSPHATE SYNTHASE"/>
    <property type="match status" value="1"/>
</dbReference>
<name>D5V2D5_ARCNC</name>
<dbReference type="GO" id="GO:0005737">
    <property type="term" value="C:cytoplasm"/>
    <property type="evidence" value="ECO:0007669"/>
    <property type="project" value="TreeGrafter"/>
</dbReference>
<dbReference type="STRING" id="572480.Arnit_0703"/>
<keyword evidence="5" id="KW-1185">Reference proteome</keyword>
<dbReference type="InterPro" id="IPR036206">
    <property type="entry name" value="ThiamineP_synth_sf"/>
</dbReference>
<evidence type="ECO:0000259" key="3">
    <source>
        <dbReference type="Pfam" id="PF02581"/>
    </source>
</evidence>
<proteinExistence type="predicted"/>
<comment type="pathway">
    <text evidence="1">Cofactor biosynthesis; thiamine diphosphate biosynthesis.</text>
</comment>
<dbReference type="GO" id="GO:0009228">
    <property type="term" value="P:thiamine biosynthetic process"/>
    <property type="evidence" value="ECO:0007669"/>
    <property type="project" value="UniProtKB-KW"/>
</dbReference>
<organism evidence="4 5">
    <name type="scientific">Arcobacter nitrofigilis (strain ATCC 33309 / DSM 7299 / CCUG 15893 / LMG 7604 / NCTC 12251 / CI)</name>
    <name type="common">Campylobacter nitrofigilis</name>
    <dbReference type="NCBI Taxonomy" id="572480"/>
    <lineage>
        <taxon>Bacteria</taxon>
        <taxon>Pseudomonadati</taxon>
        <taxon>Campylobacterota</taxon>
        <taxon>Epsilonproteobacteria</taxon>
        <taxon>Campylobacterales</taxon>
        <taxon>Arcobacteraceae</taxon>
        <taxon>Arcobacter</taxon>
    </lineage>
</organism>
<protein>
    <submittedName>
        <fullName evidence="4">Thiamine monophosphate synthase</fullName>
    </submittedName>
</protein>
<dbReference type="KEGG" id="ant:Arnit_0703"/>
<dbReference type="OrthoDB" id="9810880at2"/>
<sequence length="203" mass="23104">MNKNRFEELLGFNPKSSSNELYALCDFQTLKNKNISFERFLELCEKFDAKIIQYRDKLSNYETKKENLFYLRSKTNIPIIINDEIDLVQYCDGLHLGQEDFDKINSNKQLVVKLIRKKIGNKLLGLSTHNEKEILEANNLDLDMIGLGAYRTTTTKDVSVMLGNKISYLAKISKHPVCAIGGVKIAEPIANISFNVVGSSLYD</sequence>
<dbReference type="GO" id="GO:0004789">
    <property type="term" value="F:thiamine-phosphate diphosphorylase activity"/>
    <property type="evidence" value="ECO:0007669"/>
    <property type="project" value="TreeGrafter"/>
</dbReference>
<evidence type="ECO:0000256" key="2">
    <source>
        <dbReference type="ARBA" id="ARBA00022977"/>
    </source>
</evidence>
<evidence type="ECO:0000256" key="1">
    <source>
        <dbReference type="ARBA" id="ARBA00004948"/>
    </source>
</evidence>
<dbReference type="Gene3D" id="3.20.20.70">
    <property type="entry name" value="Aldolase class I"/>
    <property type="match status" value="1"/>
</dbReference>
<dbReference type="InterPro" id="IPR022998">
    <property type="entry name" value="ThiamineP_synth_TenI"/>
</dbReference>
<dbReference type="CDD" id="cd00564">
    <property type="entry name" value="TMP_TenI"/>
    <property type="match status" value="1"/>
</dbReference>
<dbReference type="SUPFAM" id="SSF51391">
    <property type="entry name" value="Thiamin phosphate synthase"/>
    <property type="match status" value="1"/>
</dbReference>
<evidence type="ECO:0000313" key="4">
    <source>
        <dbReference type="EMBL" id="ADG92368.1"/>
    </source>
</evidence>
<dbReference type="InterPro" id="IPR013785">
    <property type="entry name" value="Aldolase_TIM"/>
</dbReference>
<evidence type="ECO:0000313" key="5">
    <source>
        <dbReference type="Proteomes" id="UP000000939"/>
    </source>
</evidence>
<dbReference type="PANTHER" id="PTHR20857">
    <property type="entry name" value="THIAMINE-PHOSPHATE PYROPHOSPHORYLASE"/>
    <property type="match status" value="1"/>
</dbReference>
<dbReference type="Proteomes" id="UP000000939">
    <property type="component" value="Chromosome"/>
</dbReference>
<dbReference type="EMBL" id="CP001999">
    <property type="protein sequence ID" value="ADG92368.1"/>
    <property type="molecule type" value="Genomic_DNA"/>
</dbReference>
<feature type="domain" description="Thiamine phosphate synthase/TenI" evidence="3">
    <location>
        <begin position="35"/>
        <end position="186"/>
    </location>
</feature>
<gene>
    <name evidence="4" type="ordered locus">Arnit_0703</name>
</gene>
<dbReference type="RefSeq" id="WP_013134513.1">
    <property type="nucleotide sequence ID" value="NC_014166.1"/>
</dbReference>
<dbReference type="HOGENOM" id="CLU_018272_3_2_7"/>
<dbReference type="AlphaFoldDB" id="D5V2D5"/>
<reference evidence="4 5" key="1">
    <citation type="journal article" date="2010" name="Stand. Genomic Sci.">
        <title>Complete genome sequence of Arcobacter nitrofigilis type strain (CI).</title>
        <authorList>
            <person name="Pati A."/>
            <person name="Gronow S."/>
            <person name="Lapidus A."/>
            <person name="Copeland A."/>
            <person name="Glavina Del Rio T."/>
            <person name="Nolan M."/>
            <person name="Lucas S."/>
            <person name="Tice H."/>
            <person name="Cheng J.F."/>
            <person name="Han C."/>
            <person name="Chertkov O."/>
            <person name="Bruce D."/>
            <person name="Tapia R."/>
            <person name="Goodwin L."/>
            <person name="Pitluck S."/>
            <person name="Liolios K."/>
            <person name="Ivanova N."/>
            <person name="Mavromatis K."/>
            <person name="Chen A."/>
            <person name="Palaniappan K."/>
            <person name="Land M."/>
            <person name="Hauser L."/>
            <person name="Chang Y.J."/>
            <person name="Jeffries C.D."/>
            <person name="Detter J.C."/>
            <person name="Rohde M."/>
            <person name="Goker M."/>
            <person name="Bristow J."/>
            <person name="Eisen J.A."/>
            <person name="Markowitz V."/>
            <person name="Hugenholtz P."/>
            <person name="Klenk H.P."/>
            <person name="Kyrpides N.C."/>
        </authorList>
    </citation>
    <scope>NUCLEOTIDE SEQUENCE [LARGE SCALE GENOMIC DNA]</scope>
    <source>
        <strain evidence="5">ATCC 33309 / DSM 7299 / CCUG 15893 / LMG 7604 / NCTC 12251 / CI</strain>
    </source>
</reference>
<dbReference type="eggNOG" id="COG0352">
    <property type="taxonomic scope" value="Bacteria"/>
</dbReference>
<dbReference type="Pfam" id="PF02581">
    <property type="entry name" value="TMP-TENI"/>
    <property type="match status" value="1"/>
</dbReference>
<accession>D5V2D5</accession>